<dbReference type="AlphaFoldDB" id="A0A178ZD55"/>
<dbReference type="InterPro" id="IPR052895">
    <property type="entry name" value="HetReg/Transcr_Mod"/>
</dbReference>
<name>A0A178ZD55_9EURO</name>
<dbReference type="RefSeq" id="XP_018690768.1">
    <property type="nucleotide sequence ID" value="XM_018839647.1"/>
</dbReference>
<dbReference type="Proteomes" id="UP000078343">
    <property type="component" value="Unassembled WGS sequence"/>
</dbReference>
<accession>A0A178ZD55</accession>
<organism evidence="2 3">
    <name type="scientific">Fonsecaea erecta</name>
    <dbReference type="NCBI Taxonomy" id="1367422"/>
    <lineage>
        <taxon>Eukaryota</taxon>
        <taxon>Fungi</taxon>
        <taxon>Dikarya</taxon>
        <taxon>Ascomycota</taxon>
        <taxon>Pezizomycotina</taxon>
        <taxon>Eurotiomycetes</taxon>
        <taxon>Chaetothyriomycetidae</taxon>
        <taxon>Chaetothyriales</taxon>
        <taxon>Herpotrichiellaceae</taxon>
        <taxon>Fonsecaea</taxon>
    </lineage>
</organism>
<comment type="caution">
    <text evidence="2">The sequence shown here is derived from an EMBL/GenBank/DDBJ whole genome shotgun (WGS) entry which is preliminary data.</text>
</comment>
<dbReference type="EMBL" id="LVYI01000007">
    <property type="protein sequence ID" value="OAP57401.1"/>
    <property type="molecule type" value="Genomic_DNA"/>
</dbReference>
<evidence type="ECO:0000313" key="2">
    <source>
        <dbReference type="EMBL" id="OAP57401.1"/>
    </source>
</evidence>
<reference evidence="2 3" key="1">
    <citation type="submission" date="2016-04" db="EMBL/GenBank/DDBJ databases">
        <title>Draft genome of Fonsecaea erecta CBS 125763.</title>
        <authorList>
            <person name="Weiss V.A."/>
            <person name="Vicente V.A."/>
            <person name="Raittz R.T."/>
            <person name="Moreno L.F."/>
            <person name="De Souza E.M."/>
            <person name="Pedrosa F.O."/>
            <person name="Steffens M.B."/>
            <person name="Faoro H."/>
            <person name="Tadra-Sfeir M.Z."/>
            <person name="Najafzadeh M.J."/>
            <person name="Felipe M.S."/>
            <person name="Teixeira M."/>
            <person name="Sun J."/>
            <person name="Xi L."/>
            <person name="Gomes R."/>
            <person name="De Azevedo C.M."/>
            <person name="Salgado C.G."/>
            <person name="Da Silva M.B."/>
            <person name="Nascimento M.F."/>
            <person name="Queiroz-Telles F."/>
            <person name="Attili D.S."/>
            <person name="Gorbushina A."/>
        </authorList>
    </citation>
    <scope>NUCLEOTIDE SEQUENCE [LARGE SCALE GENOMIC DNA]</scope>
    <source>
        <strain evidence="2 3">CBS 125763</strain>
    </source>
</reference>
<evidence type="ECO:0000259" key="1">
    <source>
        <dbReference type="Pfam" id="PF06985"/>
    </source>
</evidence>
<keyword evidence="3" id="KW-1185">Reference proteome</keyword>
<dbReference type="InterPro" id="IPR010730">
    <property type="entry name" value="HET"/>
</dbReference>
<dbReference type="PANTHER" id="PTHR24148:SF73">
    <property type="entry name" value="HET DOMAIN PROTEIN (AFU_ORTHOLOGUE AFUA_8G01020)"/>
    <property type="match status" value="1"/>
</dbReference>
<protein>
    <recommendedName>
        <fullName evidence="1">Heterokaryon incompatibility domain-containing protein</fullName>
    </recommendedName>
</protein>
<dbReference type="GeneID" id="30012307"/>
<evidence type="ECO:0000313" key="3">
    <source>
        <dbReference type="Proteomes" id="UP000078343"/>
    </source>
</evidence>
<dbReference type="PANTHER" id="PTHR24148">
    <property type="entry name" value="ANKYRIN REPEAT DOMAIN-CONTAINING PROTEIN 39 HOMOLOG-RELATED"/>
    <property type="match status" value="1"/>
</dbReference>
<proteinExistence type="predicted"/>
<gene>
    <name evidence="2" type="ORF">AYL99_08139</name>
</gene>
<sequence length="622" mass="69452">MATTGEQHLYKYSPLPGARWTRVIKLKAGEFRDPIKCSLHPIDLDSEHEPYVALSYRWGQKADKILCDGQTVTVNDKLYEAMQRLRDRKTDVTFWADAISINQAPTPDGLAEKSQQVQLMSVIFSRATMVVADLGYASMEMMAGLDELLGKLGSLSTDQIGPDFVLGPKFQKLGLPKIGDPAWTILDELLRREWFNRVWMIQEFALARKLKMRVGTRLFDFSLIEKASRIYRRMQPPWEVMAAMGPEWAKNTMGLEFMIHVRDIHKSPRPSPLVDLFGMSSNFAATDPRDRIYALMGLVKAPADANTEPFAVDYTQSIHQVAIRFAAQLTHAWPPSLIWMYAGGPHLHQPSWAPNLESNQQRTPAEGLTPIWQGKSQTLFSAGGTAKSTYEIIPSDEAVKPILKTVGRVVDTISAVTDVFDLGQQSTATLQARGESLIKFEQDARRLLVEHGLPVPFRSSDRTVYDPYWLSLVSGTDGTLYHRAGDDVRESFIAFAHCGDEISAGRESGDIDDKPEKIALVLEMYKFMTALGSTMLQRRLCVTEIKRVGNVVATAKPGDYVVVICGVDRPVIMREVIVENNAPCGALPHRHLQFVGIAYIHGIMEGEALDGVQVPMDEIHVV</sequence>
<dbReference type="Pfam" id="PF06985">
    <property type="entry name" value="HET"/>
    <property type="match status" value="1"/>
</dbReference>
<feature type="domain" description="Heterokaryon incompatibility" evidence="1">
    <location>
        <begin position="51"/>
        <end position="203"/>
    </location>
</feature>
<dbReference type="OrthoDB" id="2157530at2759"/>